<dbReference type="Pfam" id="PF00144">
    <property type="entry name" value="Beta-lactamase"/>
    <property type="match status" value="1"/>
</dbReference>
<dbReference type="Proteomes" id="UP000822184">
    <property type="component" value="Unassembled WGS sequence"/>
</dbReference>
<proteinExistence type="predicted"/>
<protein>
    <submittedName>
        <fullName evidence="2">CubicO group peptidase (Beta-lactamase class C family)</fullName>
    </submittedName>
</protein>
<dbReference type="InterPro" id="IPR001466">
    <property type="entry name" value="Beta-lactam-related"/>
</dbReference>
<dbReference type="EMBL" id="JABTDW010000001">
    <property type="protein sequence ID" value="NSB15201.1"/>
    <property type="molecule type" value="Genomic_DNA"/>
</dbReference>
<organism evidence="2 3">
    <name type="scientific">Clostridium beijerinckii</name>
    <name type="common">Clostridium MP</name>
    <dbReference type="NCBI Taxonomy" id="1520"/>
    <lineage>
        <taxon>Bacteria</taxon>
        <taxon>Bacillati</taxon>
        <taxon>Bacillota</taxon>
        <taxon>Clostridia</taxon>
        <taxon>Eubacteriales</taxon>
        <taxon>Clostridiaceae</taxon>
        <taxon>Clostridium</taxon>
    </lineage>
</organism>
<accession>A0AAE5LQU9</accession>
<dbReference type="PANTHER" id="PTHR43283:SF7">
    <property type="entry name" value="BETA-LACTAMASE-RELATED DOMAIN-CONTAINING PROTEIN"/>
    <property type="match status" value="1"/>
</dbReference>
<gene>
    <name evidence="2" type="ORF">BCD95_003460</name>
</gene>
<dbReference type="SUPFAM" id="SSF56601">
    <property type="entry name" value="beta-lactamase/transpeptidase-like"/>
    <property type="match status" value="1"/>
</dbReference>
<evidence type="ECO:0000259" key="1">
    <source>
        <dbReference type="Pfam" id="PF00144"/>
    </source>
</evidence>
<sequence>MNTKLLRPFIESAENLRITNIIIYQNGERIAEHHWDEEIRRNQYSASKSFTATAVGIAISEGMFSLEDKVLKYFEQDAPKNPSENLKNLTVRDLLTMSIGHDKGYLMGGERPFLSELNWVKYVLNQKIVYVPGETFVYNNAGPYLAGVLIQKLAKCDLVEYLMPRLFEPLGIIRPTWETDPQGLTFGAGGLMLTVSDMAKFGQLYLQEGTWNGKQLISKQWVYEATKKQMDTHWKKDVGEGYGYLFWRGRHDSFRADGKYGQYSIVLKDKNAVIAVNAECREQQKILDCIWDKVYDLL</sequence>
<name>A0AAE5LQU9_CLOBE</name>
<evidence type="ECO:0000313" key="2">
    <source>
        <dbReference type="EMBL" id="NSB15201.1"/>
    </source>
</evidence>
<dbReference type="Gene3D" id="3.40.710.10">
    <property type="entry name" value="DD-peptidase/beta-lactamase superfamily"/>
    <property type="match status" value="1"/>
</dbReference>
<feature type="domain" description="Beta-lactamase-related" evidence="1">
    <location>
        <begin position="22"/>
        <end position="277"/>
    </location>
</feature>
<dbReference type="InterPro" id="IPR050789">
    <property type="entry name" value="Diverse_Enzym_Activities"/>
</dbReference>
<dbReference type="InterPro" id="IPR012338">
    <property type="entry name" value="Beta-lactam/transpept-like"/>
</dbReference>
<dbReference type="PANTHER" id="PTHR43283">
    <property type="entry name" value="BETA-LACTAMASE-RELATED"/>
    <property type="match status" value="1"/>
</dbReference>
<comment type="caution">
    <text evidence="2">The sequence shown here is derived from an EMBL/GenBank/DDBJ whole genome shotgun (WGS) entry which is preliminary data.</text>
</comment>
<dbReference type="AlphaFoldDB" id="A0AAE5LQU9"/>
<dbReference type="RefSeq" id="WP_077856048.1">
    <property type="nucleotide sequence ID" value="NZ_JABTDW010000001.1"/>
</dbReference>
<reference evidence="2" key="1">
    <citation type="submission" date="2020-06" db="EMBL/GenBank/DDBJ databases">
        <title>Genomic insights into acetone-butanol-ethanol (ABE) fermentation by sequencing solventogenic clostridia strains.</title>
        <authorList>
            <person name="Brown S."/>
        </authorList>
    </citation>
    <scope>NUCLEOTIDE SEQUENCE</scope>
    <source>
        <strain evidence="2">DJ123</strain>
    </source>
</reference>
<evidence type="ECO:0000313" key="3">
    <source>
        <dbReference type="Proteomes" id="UP000822184"/>
    </source>
</evidence>